<evidence type="ECO:0000313" key="1">
    <source>
        <dbReference type="EMBL" id="TNV82936.1"/>
    </source>
</evidence>
<dbReference type="AlphaFoldDB" id="A0A8J8NW67"/>
<gene>
    <name evidence="1" type="ORF">FGO68_gene5805</name>
</gene>
<comment type="caution">
    <text evidence="1">The sequence shown here is derived from an EMBL/GenBank/DDBJ whole genome shotgun (WGS) entry which is preliminary data.</text>
</comment>
<name>A0A8J8NW67_HALGN</name>
<dbReference type="EMBL" id="RRYP01004351">
    <property type="protein sequence ID" value="TNV82936.1"/>
    <property type="molecule type" value="Genomic_DNA"/>
</dbReference>
<reference evidence="1" key="1">
    <citation type="submission" date="2019-06" db="EMBL/GenBank/DDBJ databases">
        <authorList>
            <person name="Zheng W."/>
        </authorList>
    </citation>
    <scope>NUCLEOTIDE SEQUENCE</scope>
    <source>
        <strain evidence="1">QDHG01</strain>
    </source>
</reference>
<proteinExistence type="predicted"/>
<accession>A0A8J8NW67</accession>
<organism evidence="1 2">
    <name type="scientific">Halteria grandinella</name>
    <dbReference type="NCBI Taxonomy" id="5974"/>
    <lineage>
        <taxon>Eukaryota</taxon>
        <taxon>Sar</taxon>
        <taxon>Alveolata</taxon>
        <taxon>Ciliophora</taxon>
        <taxon>Intramacronucleata</taxon>
        <taxon>Spirotrichea</taxon>
        <taxon>Stichotrichia</taxon>
        <taxon>Sporadotrichida</taxon>
        <taxon>Halteriidae</taxon>
        <taxon>Halteria</taxon>
    </lineage>
</organism>
<protein>
    <submittedName>
        <fullName evidence="1">Uncharacterized protein</fullName>
    </submittedName>
</protein>
<sequence>MQTLKLSLYKGINFTNSKIQIEKKLIIRLYCKVESITKIMESIEMLPQRIEIQIKNSRLFCEAIRLLHLIYEKKPDLKFLRITVQPNAIERTDQFKQLYQSTGLFKCLQKLILPVIENDYQTLKYLKQSIYGNLQLRKN</sequence>
<keyword evidence="2" id="KW-1185">Reference proteome</keyword>
<evidence type="ECO:0000313" key="2">
    <source>
        <dbReference type="Proteomes" id="UP000785679"/>
    </source>
</evidence>
<dbReference type="Proteomes" id="UP000785679">
    <property type="component" value="Unassembled WGS sequence"/>
</dbReference>